<evidence type="ECO:0000256" key="2">
    <source>
        <dbReference type="ARBA" id="ARBA00022679"/>
    </source>
</evidence>
<organism evidence="3 4">
    <name type="scientific">Faecalibacterium prausnitzii</name>
    <dbReference type="NCBI Taxonomy" id="853"/>
    <lineage>
        <taxon>Bacteria</taxon>
        <taxon>Bacillati</taxon>
        <taxon>Bacillota</taxon>
        <taxon>Clostridia</taxon>
        <taxon>Eubacteriales</taxon>
        <taxon>Oscillospiraceae</taxon>
        <taxon>Faecalibacterium</taxon>
    </lineage>
</organism>
<gene>
    <name evidence="3" type="ORF">GKD95_11385</name>
</gene>
<dbReference type="InterPro" id="IPR016874">
    <property type="entry name" value="TcmP-like"/>
</dbReference>
<dbReference type="PIRSF" id="PIRSF028177">
    <property type="entry name" value="Polyketide_synth_Omtfrase_TcmP"/>
    <property type="match status" value="1"/>
</dbReference>
<dbReference type="Proteomes" id="UP000461506">
    <property type="component" value="Unassembled WGS sequence"/>
</dbReference>
<dbReference type="PANTHER" id="PTHR43619">
    <property type="entry name" value="S-ADENOSYL-L-METHIONINE-DEPENDENT METHYLTRANSFERASE YKTD-RELATED"/>
    <property type="match status" value="1"/>
</dbReference>
<keyword evidence="2 3" id="KW-0808">Transferase</keyword>
<dbReference type="EMBL" id="WKQN01000012">
    <property type="protein sequence ID" value="MSC63918.1"/>
    <property type="molecule type" value="Genomic_DNA"/>
</dbReference>
<dbReference type="Pfam" id="PF04072">
    <property type="entry name" value="LCM"/>
    <property type="match status" value="1"/>
</dbReference>
<protein>
    <submittedName>
        <fullName evidence="3">Class I SAM-dependent methyltransferase</fullName>
    </submittedName>
</protein>
<dbReference type="RefSeq" id="WP_154277500.1">
    <property type="nucleotide sequence ID" value="NZ_WKQN01000012.1"/>
</dbReference>
<accession>A0A844DXI6</accession>
<dbReference type="Gene3D" id="3.40.50.150">
    <property type="entry name" value="Vaccinia Virus protein VP39"/>
    <property type="match status" value="1"/>
</dbReference>
<dbReference type="SUPFAM" id="SSF53335">
    <property type="entry name" value="S-adenosyl-L-methionine-dependent methyltransferases"/>
    <property type="match status" value="1"/>
</dbReference>
<keyword evidence="1 3" id="KW-0489">Methyltransferase</keyword>
<evidence type="ECO:0000313" key="4">
    <source>
        <dbReference type="Proteomes" id="UP000461506"/>
    </source>
</evidence>
<dbReference type="PANTHER" id="PTHR43619:SF2">
    <property type="entry name" value="S-ADENOSYL-L-METHIONINE-DEPENDENT METHYLTRANSFERASES SUPERFAMILY PROTEIN"/>
    <property type="match status" value="1"/>
</dbReference>
<evidence type="ECO:0000256" key="1">
    <source>
        <dbReference type="ARBA" id="ARBA00022603"/>
    </source>
</evidence>
<dbReference type="InterPro" id="IPR007213">
    <property type="entry name" value="Ppm1/Ppm2/Tcmp"/>
</dbReference>
<dbReference type="GO" id="GO:0032259">
    <property type="term" value="P:methylation"/>
    <property type="evidence" value="ECO:0007669"/>
    <property type="project" value="UniProtKB-KW"/>
</dbReference>
<proteinExistence type="predicted"/>
<dbReference type="InterPro" id="IPR029063">
    <property type="entry name" value="SAM-dependent_MTases_sf"/>
</dbReference>
<reference evidence="3 4" key="1">
    <citation type="journal article" date="2019" name="Nat. Med.">
        <title>A library of human gut bacterial isolates paired with longitudinal multiomics data enables mechanistic microbiome research.</title>
        <authorList>
            <person name="Poyet M."/>
            <person name="Groussin M."/>
            <person name="Gibbons S.M."/>
            <person name="Avila-Pacheco J."/>
            <person name="Jiang X."/>
            <person name="Kearney S.M."/>
            <person name="Perrotta A.R."/>
            <person name="Berdy B."/>
            <person name="Zhao S."/>
            <person name="Lieberman T.D."/>
            <person name="Swanson P.K."/>
            <person name="Smith M."/>
            <person name="Roesemann S."/>
            <person name="Alexander J.E."/>
            <person name="Rich S.A."/>
            <person name="Livny J."/>
            <person name="Vlamakis H."/>
            <person name="Clish C."/>
            <person name="Bullock K."/>
            <person name="Deik A."/>
            <person name="Scott J."/>
            <person name="Pierce K.A."/>
            <person name="Xavier R.J."/>
            <person name="Alm E.J."/>
        </authorList>
    </citation>
    <scope>NUCLEOTIDE SEQUENCE [LARGE SCALE GENOMIC DNA]</scope>
    <source>
        <strain evidence="3 4">BIOML-A1</strain>
    </source>
</reference>
<comment type="caution">
    <text evidence="3">The sequence shown here is derived from an EMBL/GenBank/DDBJ whole genome shotgun (WGS) entry which is preliminary data.</text>
</comment>
<dbReference type="AlphaFoldDB" id="A0A844DXI6"/>
<name>A0A844DXI6_9FIRM</name>
<sequence>MKYKIEKNTVQETLILPLYSRKLCTELYPNLYRDETAVHLIDQIDYDFSEAEKNSRSLMQRFGALEVAMRQNDLAWEVRAYLKTHPCAAVVNLGCGLDNTGRACDNGRCKIYNLDFPDVITLRQQLLPAGEREQNIPCDLKDSAWFDKINASGGAVFFASGVFYYFLTEQVRELVQGMADAFPGGMLVFDAANRTAVKMIAKTWLRTAKIKDVGAYFAVSDAKSELSPWDSRLQVSSRGYMLGYNDLKDPSVSGFFRFLAKVGDNRMKMQIVKIGFGDRQ</sequence>
<dbReference type="GO" id="GO:0008168">
    <property type="term" value="F:methyltransferase activity"/>
    <property type="evidence" value="ECO:0007669"/>
    <property type="project" value="UniProtKB-KW"/>
</dbReference>
<evidence type="ECO:0000313" key="3">
    <source>
        <dbReference type="EMBL" id="MSC63918.1"/>
    </source>
</evidence>